<proteinExistence type="predicted"/>
<evidence type="ECO:0000313" key="1">
    <source>
        <dbReference type="EMBL" id="KAF2673674.1"/>
    </source>
</evidence>
<reference evidence="1" key="1">
    <citation type="journal article" date="2020" name="Stud. Mycol.">
        <title>101 Dothideomycetes genomes: a test case for predicting lifestyles and emergence of pathogens.</title>
        <authorList>
            <person name="Haridas S."/>
            <person name="Albert R."/>
            <person name="Binder M."/>
            <person name="Bloem J."/>
            <person name="Labutti K."/>
            <person name="Salamov A."/>
            <person name="Andreopoulos B."/>
            <person name="Baker S."/>
            <person name="Barry K."/>
            <person name="Bills G."/>
            <person name="Bluhm B."/>
            <person name="Cannon C."/>
            <person name="Castanera R."/>
            <person name="Culley D."/>
            <person name="Daum C."/>
            <person name="Ezra D."/>
            <person name="Gonzalez J."/>
            <person name="Henrissat B."/>
            <person name="Kuo A."/>
            <person name="Liang C."/>
            <person name="Lipzen A."/>
            <person name="Lutzoni F."/>
            <person name="Magnuson J."/>
            <person name="Mondo S."/>
            <person name="Nolan M."/>
            <person name="Ohm R."/>
            <person name="Pangilinan J."/>
            <person name="Park H.-J."/>
            <person name="Ramirez L."/>
            <person name="Alfaro M."/>
            <person name="Sun H."/>
            <person name="Tritt A."/>
            <person name="Yoshinaga Y."/>
            <person name="Zwiers L.-H."/>
            <person name="Turgeon B."/>
            <person name="Goodwin S."/>
            <person name="Spatafora J."/>
            <person name="Crous P."/>
            <person name="Grigoriev I."/>
        </authorList>
    </citation>
    <scope>NUCLEOTIDE SEQUENCE</scope>
    <source>
        <strain evidence="1">CBS 115976</strain>
    </source>
</reference>
<dbReference type="EMBL" id="MU004231">
    <property type="protein sequence ID" value="KAF2673674.1"/>
    <property type="molecule type" value="Genomic_DNA"/>
</dbReference>
<gene>
    <name evidence="1" type="ORF">BT63DRAFT_421809</name>
</gene>
<evidence type="ECO:0000313" key="2">
    <source>
        <dbReference type="Proteomes" id="UP000799302"/>
    </source>
</evidence>
<keyword evidence="2" id="KW-1185">Reference proteome</keyword>
<protein>
    <submittedName>
        <fullName evidence="1">Uncharacterized protein</fullName>
    </submittedName>
</protein>
<name>A0A6A6URX1_9PEZI</name>
<dbReference type="AlphaFoldDB" id="A0A6A6URX1"/>
<organism evidence="1 2">
    <name type="scientific">Microthyrium microscopicum</name>
    <dbReference type="NCBI Taxonomy" id="703497"/>
    <lineage>
        <taxon>Eukaryota</taxon>
        <taxon>Fungi</taxon>
        <taxon>Dikarya</taxon>
        <taxon>Ascomycota</taxon>
        <taxon>Pezizomycotina</taxon>
        <taxon>Dothideomycetes</taxon>
        <taxon>Dothideomycetes incertae sedis</taxon>
        <taxon>Microthyriales</taxon>
        <taxon>Microthyriaceae</taxon>
        <taxon>Microthyrium</taxon>
    </lineage>
</organism>
<dbReference type="Proteomes" id="UP000799302">
    <property type="component" value="Unassembled WGS sequence"/>
</dbReference>
<sequence>MPFEPPPEYSLALDQRVRQYRNGKTNGTWINREQYQPAPYKPKSNQWMPYQPPSYHSASNSTHQPPTGELARYQDQNNMYNPMYQLQQYADQMLSHGGALTIRPVTEGPGFTVSVARTCYICGEDCKLQYWSCRKCVLQICKACFKSGRGCDKKKNHTLEEV</sequence>
<accession>A0A6A6URX1</accession>